<feature type="compositionally biased region" description="Polar residues" evidence="6">
    <location>
        <begin position="18"/>
        <end position="29"/>
    </location>
</feature>
<dbReference type="InterPro" id="IPR000571">
    <property type="entry name" value="Znf_CCCH"/>
</dbReference>
<feature type="region of interest" description="Disordered" evidence="6">
    <location>
        <begin position="617"/>
        <end position="646"/>
    </location>
</feature>
<dbReference type="Proteomes" id="UP000887577">
    <property type="component" value="Unplaced"/>
</dbReference>
<organism evidence="9 10">
    <name type="scientific">Panagrolaimus superbus</name>
    <dbReference type="NCBI Taxonomy" id="310955"/>
    <lineage>
        <taxon>Eukaryota</taxon>
        <taxon>Metazoa</taxon>
        <taxon>Ecdysozoa</taxon>
        <taxon>Nematoda</taxon>
        <taxon>Chromadorea</taxon>
        <taxon>Rhabditida</taxon>
        <taxon>Tylenchina</taxon>
        <taxon>Panagrolaimomorpha</taxon>
        <taxon>Panagrolaimoidea</taxon>
        <taxon>Panagrolaimidae</taxon>
        <taxon>Panagrolaimus</taxon>
    </lineage>
</organism>
<evidence type="ECO:0000256" key="4">
    <source>
        <dbReference type="PROSITE-ProRule" id="PRU00601"/>
    </source>
</evidence>
<proteinExistence type="predicted"/>
<keyword evidence="2 4" id="KW-0863">Zinc-finger</keyword>
<feature type="compositionally biased region" description="Basic and acidic residues" evidence="6">
    <location>
        <begin position="635"/>
        <end position="646"/>
    </location>
</feature>
<keyword evidence="9" id="KW-1185">Reference proteome</keyword>
<evidence type="ECO:0000259" key="8">
    <source>
        <dbReference type="PROSITE" id="PS51266"/>
    </source>
</evidence>
<evidence type="ECO:0000256" key="5">
    <source>
        <dbReference type="PROSITE-ProRule" id="PRU00723"/>
    </source>
</evidence>
<dbReference type="SUPFAM" id="SSF161219">
    <property type="entry name" value="CHY zinc finger-like"/>
    <property type="match status" value="1"/>
</dbReference>
<feature type="compositionally biased region" description="Basic and acidic residues" evidence="6">
    <location>
        <begin position="294"/>
        <end position="316"/>
    </location>
</feature>
<evidence type="ECO:0000259" key="7">
    <source>
        <dbReference type="PROSITE" id="PS50103"/>
    </source>
</evidence>
<dbReference type="Gene3D" id="4.10.1000.10">
    <property type="entry name" value="Zinc finger, CCCH-type"/>
    <property type="match status" value="1"/>
</dbReference>
<dbReference type="InterPro" id="IPR008913">
    <property type="entry name" value="Znf_CHY"/>
</dbReference>
<keyword evidence="1 5" id="KW-0479">Metal-binding</keyword>
<feature type="region of interest" description="Disordered" evidence="6">
    <location>
        <begin position="294"/>
        <end position="344"/>
    </location>
</feature>
<dbReference type="SMART" id="SM00356">
    <property type="entry name" value="ZnF_C3H1"/>
    <property type="match status" value="1"/>
</dbReference>
<name>A0A914YXS3_9BILA</name>
<evidence type="ECO:0000313" key="10">
    <source>
        <dbReference type="WBParaSite" id="PSU_v2.g4442.t1"/>
    </source>
</evidence>
<feature type="domain" description="C3H1-type" evidence="7">
    <location>
        <begin position="66"/>
        <end position="94"/>
    </location>
</feature>
<evidence type="ECO:0000256" key="3">
    <source>
        <dbReference type="ARBA" id="ARBA00022833"/>
    </source>
</evidence>
<feature type="compositionally biased region" description="Basic and acidic residues" evidence="6">
    <location>
        <begin position="324"/>
        <end position="338"/>
    </location>
</feature>
<feature type="domain" description="CHY-type" evidence="8">
    <location>
        <begin position="524"/>
        <end position="592"/>
    </location>
</feature>
<evidence type="ECO:0000313" key="9">
    <source>
        <dbReference type="Proteomes" id="UP000887577"/>
    </source>
</evidence>
<dbReference type="PROSITE" id="PS50103">
    <property type="entry name" value="ZF_C3H1"/>
    <property type="match status" value="1"/>
</dbReference>
<protein>
    <submittedName>
        <fullName evidence="10">Uncharacterized protein</fullName>
    </submittedName>
</protein>
<dbReference type="GO" id="GO:0008270">
    <property type="term" value="F:zinc ion binding"/>
    <property type="evidence" value="ECO:0007669"/>
    <property type="project" value="UniProtKB-KW"/>
</dbReference>
<sequence length="646" mass="72791">MADEPAAAAAAIKFAENGNDNISKPNINHQQQQKPRRPRYPKKMDKTDMVKNIDGEEVSNVKKDPQVSNKKCKYFKASGMCRFGDKCRFRHVVVKEAKDVVSEDILPLPVEKSMMHPEQTVHMPSNPSTRRFMPSKPIRIILKYDQIGTVEQKKAREIDILYFKRRFPKTVVKSFEDGKTLSFAFKVFDVNTVTFILSIAPEHPISCATVDIEQGMMPSPLQIYLIKKFNDIIKEKHNSSVISDSFEPVGKWFVREIDKNILELFIVGLKRTKWLQDAHASGLKVTVFDPSAEKERELTKPETLQKVEEKENKSEESNSESEGNEERLTGEEKSKENVDGGVVNSASANIPKSAQLKVAVNWVDSEQSIGTVTFSSISGAARCLRCATQEFFDVANGKEHSWNCKKCSTIQSIKFESVLGHQNSNIFGHIYPKGCRPVDCILLSSKLKIACMNCSKDFTVEALPYGSPSLTWCRQCNAKIRFAIDSIQFQGQFNAIPEGEKGAGFKGPKKKNLKDDIMLTVGQPLPKKGTCKHYGKSFRWFRFPCCGKLYPCDECHAANERDHEMKVANRMVCGLCSSEQPFSKESCKHCKGNVINIKSQFWEGGKGCRNQVAMSKNDSKKYKNSAMKTVPTKRTGAEAKQEKEKK</sequence>
<feature type="zinc finger region" description="C3H1-type" evidence="5">
    <location>
        <begin position="66"/>
        <end position="94"/>
    </location>
</feature>
<dbReference type="InterPro" id="IPR037274">
    <property type="entry name" value="Znf_CHY_sf"/>
</dbReference>
<dbReference type="PROSITE" id="PS51266">
    <property type="entry name" value="ZF_CHY"/>
    <property type="match status" value="1"/>
</dbReference>
<dbReference type="InterPro" id="IPR036855">
    <property type="entry name" value="Znf_CCCH_sf"/>
</dbReference>
<dbReference type="WBParaSite" id="PSU_v2.g4442.t1">
    <property type="protein sequence ID" value="PSU_v2.g4442.t1"/>
    <property type="gene ID" value="PSU_v2.g4442"/>
</dbReference>
<keyword evidence="3 5" id="KW-0862">Zinc</keyword>
<evidence type="ECO:0000256" key="6">
    <source>
        <dbReference type="SAM" id="MobiDB-lite"/>
    </source>
</evidence>
<reference evidence="10" key="1">
    <citation type="submission" date="2022-11" db="UniProtKB">
        <authorList>
            <consortium name="WormBaseParasite"/>
        </authorList>
    </citation>
    <scope>IDENTIFICATION</scope>
</reference>
<evidence type="ECO:0000256" key="1">
    <source>
        <dbReference type="ARBA" id="ARBA00022723"/>
    </source>
</evidence>
<evidence type="ECO:0000256" key="2">
    <source>
        <dbReference type="ARBA" id="ARBA00022771"/>
    </source>
</evidence>
<feature type="region of interest" description="Disordered" evidence="6">
    <location>
        <begin position="15"/>
        <end position="45"/>
    </location>
</feature>
<dbReference type="SUPFAM" id="SSF90229">
    <property type="entry name" value="CCCH zinc finger"/>
    <property type="match status" value="1"/>
</dbReference>
<accession>A0A914YXS3</accession>
<dbReference type="Pfam" id="PF05495">
    <property type="entry name" value="zf-CHY"/>
    <property type="match status" value="1"/>
</dbReference>
<dbReference type="AlphaFoldDB" id="A0A914YXS3"/>
<dbReference type="Pfam" id="PF18345">
    <property type="entry name" value="zf_CCCH_4"/>
    <property type="match status" value="1"/>
</dbReference>